<sequence>MNGIKMFINLLFCLFGLLALVPLSSSTTDLVSNQTFSEDEHGNHFVHLGGHKLKVVDLRVSGEYSPGGPTYDLTGSSIQTVFQKVKQSPYYNESAWLNHTMPRKRSLHKRAKQIYTCQRLLGTNPIAIKPDDVQPAIDYLRTKQMARAYCYAASNTCTVLACHNLASVVLCSWRKDTVRIYCGDVAGPIAQHLKDTMVRDKSSAIRNIEFWQPCTGDPGPTWFSGLSFWDEDPTWSIHIYRVPGAKCKA</sequence>
<evidence type="ECO:0008006" key="4">
    <source>
        <dbReference type="Google" id="ProtNLM"/>
    </source>
</evidence>
<reference evidence="2 3" key="1">
    <citation type="submission" date="2013-05" db="EMBL/GenBank/DDBJ databases">
        <title>Drechslerella stenobrocha genome reveals carnivorous origination and mechanical trapping mechanism of predatory fungi.</title>
        <authorList>
            <person name="Liu X."/>
            <person name="Zhang W."/>
            <person name="Liu K."/>
        </authorList>
    </citation>
    <scope>NUCLEOTIDE SEQUENCE [LARGE SCALE GENOMIC DNA]</scope>
    <source>
        <strain evidence="2 3">248</strain>
    </source>
</reference>
<dbReference type="OrthoDB" id="5276193at2759"/>
<feature type="signal peptide" evidence="1">
    <location>
        <begin position="1"/>
        <end position="26"/>
    </location>
</feature>
<gene>
    <name evidence="2" type="ORF">DRE_03399</name>
</gene>
<organism evidence="2 3">
    <name type="scientific">Drechslerella stenobrocha 248</name>
    <dbReference type="NCBI Taxonomy" id="1043628"/>
    <lineage>
        <taxon>Eukaryota</taxon>
        <taxon>Fungi</taxon>
        <taxon>Dikarya</taxon>
        <taxon>Ascomycota</taxon>
        <taxon>Pezizomycotina</taxon>
        <taxon>Orbiliomycetes</taxon>
        <taxon>Orbiliales</taxon>
        <taxon>Orbiliaceae</taxon>
        <taxon>Drechslerella</taxon>
    </lineage>
</organism>
<name>W7IE39_9PEZI</name>
<keyword evidence="3" id="KW-1185">Reference proteome</keyword>
<protein>
    <recommendedName>
        <fullName evidence="4">Lysine-specific metallo-endopeptidase domain-containing protein</fullName>
    </recommendedName>
</protein>
<feature type="chain" id="PRO_5004893835" description="Lysine-specific metallo-endopeptidase domain-containing protein" evidence="1">
    <location>
        <begin position="27"/>
        <end position="249"/>
    </location>
</feature>
<accession>W7IE39</accession>
<proteinExistence type="predicted"/>
<evidence type="ECO:0000313" key="2">
    <source>
        <dbReference type="EMBL" id="EWC47280.1"/>
    </source>
</evidence>
<dbReference type="HOGENOM" id="CLU_1115740_0_0_1"/>
<dbReference type="EMBL" id="KI966411">
    <property type="protein sequence ID" value="EWC47280.1"/>
    <property type="molecule type" value="Genomic_DNA"/>
</dbReference>
<evidence type="ECO:0000313" key="3">
    <source>
        <dbReference type="Proteomes" id="UP000024837"/>
    </source>
</evidence>
<evidence type="ECO:0000256" key="1">
    <source>
        <dbReference type="SAM" id="SignalP"/>
    </source>
</evidence>
<dbReference type="AlphaFoldDB" id="W7IE39"/>
<keyword evidence="1" id="KW-0732">Signal</keyword>
<dbReference type="Proteomes" id="UP000024837">
    <property type="component" value="Unassembled WGS sequence"/>
</dbReference>